<dbReference type="RefSeq" id="WP_230501372.1">
    <property type="nucleotide sequence ID" value="NZ_CAKJTJ010000011.1"/>
</dbReference>
<sequence length="746" mass="86594">MGTKWRNRLVAFIMAIIFTFSISGIINFTISDNRFLTESYFDSNDFQEELYRFSNYLAITELNPLTKEKVIAEIEVTNDEIREHRYRYGYLDEQLDNIMAQYEERIMLAEGDEATENGDALIKERDDKLNDIRKNFESDDHIANKIKKEKEREVEQYFSTNENFKPYLSRFNDEFIYYFSDDQKFYSNVEIRNTQFGKEYFSDDGIVLYADNVQIDGRDFFNEHNPPYEDWLYRAIVKAKGEFSGQIGVPTDLAYNSEILKAKRQYDEDRQWFWGLGISSSVLLILWSFSMIKMVSLPNSEGRFQAFSRKTTIDIRLAVFLLLFFFTILGYSIIHDSIYLAFREQNHMFMTDLILSIIITSILTLFLYELVRHHILELQQEEENPWKKSLLWKFGSAIPKNIQMFSHSLKAAFLNKSVGFQTITLLSVVFALGVAGIIMFINPFFFIVYMFLLLFIGLPFFRILLKQIGNLNKISIKIEEMAAGKLGGNLEIKGISVLAKMAANVNQLKQEVRVSQSEQAKSERLKTELITNVSHDLRTPLTSIITYTELLKKNNLSHEDQTAYLEIIDRKSQRLKSLIDDLFEVSKMASGNIEIMKERVDINQLLQQALAEYGDTLQNSNLHFRVSTPDTATYAMVDGQKIWRVFDNLIGNILKYSLENSRVYIIVKQHEDNVLISFKNVSKYELNDQSEELYERFKRGDTSRHTDGSGLGLAIAKSIIDLHEGSLDIETDGDLFKVTIKLSVVM</sequence>
<feature type="transmembrane region" description="Helical" evidence="14">
    <location>
        <begin position="313"/>
        <end position="333"/>
    </location>
</feature>
<keyword evidence="4" id="KW-1003">Cell membrane</keyword>
<evidence type="ECO:0000256" key="4">
    <source>
        <dbReference type="ARBA" id="ARBA00022475"/>
    </source>
</evidence>
<dbReference type="PANTHER" id="PTHR45528:SF1">
    <property type="entry name" value="SENSOR HISTIDINE KINASE CPXA"/>
    <property type="match status" value="1"/>
</dbReference>
<keyword evidence="17" id="KW-1185">Reference proteome</keyword>
<accession>A0ABM8YNV9</accession>
<feature type="transmembrane region" description="Helical" evidence="14">
    <location>
        <begin position="418"/>
        <end position="440"/>
    </location>
</feature>
<keyword evidence="5" id="KW-0597">Phosphoprotein</keyword>
<dbReference type="SMART" id="SM00387">
    <property type="entry name" value="HATPase_c"/>
    <property type="match status" value="1"/>
</dbReference>
<dbReference type="EC" id="2.7.13.3" evidence="3"/>
<evidence type="ECO:0000256" key="14">
    <source>
        <dbReference type="SAM" id="Phobius"/>
    </source>
</evidence>
<proteinExistence type="predicted"/>
<dbReference type="SMART" id="SM00388">
    <property type="entry name" value="HisKA"/>
    <property type="match status" value="1"/>
</dbReference>
<evidence type="ECO:0000256" key="9">
    <source>
        <dbReference type="ARBA" id="ARBA00022777"/>
    </source>
</evidence>
<organism evidence="16 17">
    <name type="scientific">Sutcliffiella rhizosphaerae</name>
    <dbReference type="NCBI Taxonomy" id="2880967"/>
    <lineage>
        <taxon>Bacteria</taxon>
        <taxon>Bacillati</taxon>
        <taxon>Bacillota</taxon>
        <taxon>Bacilli</taxon>
        <taxon>Bacillales</taxon>
        <taxon>Bacillaceae</taxon>
        <taxon>Sutcliffiella</taxon>
    </lineage>
</organism>
<dbReference type="InterPro" id="IPR005467">
    <property type="entry name" value="His_kinase_dom"/>
</dbReference>
<dbReference type="InterPro" id="IPR003661">
    <property type="entry name" value="HisK_dim/P_dom"/>
</dbReference>
<evidence type="ECO:0000256" key="10">
    <source>
        <dbReference type="ARBA" id="ARBA00022840"/>
    </source>
</evidence>
<name>A0ABM8YNV9_9BACI</name>
<evidence type="ECO:0000313" key="17">
    <source>
        <dbReference type="Proteomes" id="UP000789833"/>
    </source>
</evidence>
<comment type="caution">
    <text evidence="16">The sequence shown here is derived from an EMBL/GenBank/DDBJ whole genome shotgun (WGS) entry which is preliminary data.</text>
</comment>
<keyword evidence="12" id="KW-0902">Two-component regulatory system</keyword>
<keyword evidence="6 16" id="KW-0808">Transferase</keyword>
<dbReference type="Gene3D" id="3.30.565.10">
    <property type="entry name" value="Histidine kinase-like ATPase, C-terminal domain"/>
    <property type="match status" value="1"/>
</dbReference>
<dbReference type="EMBL" id="CAKJTJ010000011">
    <property type="protein sequence ID" value="CAG9621478.1"/>
    <property type="molecule type" value="Genomic_DNA"/>
</dbReference>
<dbReference type="Pfam" id="PF02518">
    <property type="entry name" value="HATPase_c"/>
    <property type="match status" value="1"/>
</dbReference>
<keyword evidence="8" id="KW-0547">Nucleotide-binding</keyword>
<keyword evidence="10" id="KW-0067">ATP-binding</keyword>
<evidence type="ECO:0000256" key="12">
    <source>
        <dbReference type="ARBA" id="ARBA00023012"/>
    </source>
</evidence>
<dbReference type="InterPro" id="IPR036097">
    <property type="entry name" value="HisK_dim/P_sf"/>
</dbReference>
<keyword evidence="9" id="KW-0418">Kinase</keyword>
<feature type="transmembrane region" description="Helical" evidence="14">
    <location>
        <begin position="272"/>
        <end position="292"/>
    </location>
</feature>
<evidence type="ECO:0000256" key="13">
    <source>
        <dbReference type="ARBA" id="ARBA00023136"/>
    </source>
</evidence>
<evidence type="ECO:0000256" key="1">
    <source>
        <dbReference type="ARBA" id="ARBA00000085"/>
    </source>
</evidence>
<dbReference type="PANTHER" id="PTHR45528">
    <property type="entry name" value="SENSOR HISTIDINE KINASE CPXA"/>
    <property type="match status" value="1"/>
</dbReference>
<dbReference type="GO" id="GO:0016740">
    <property type="term" value="F:transferase activity"/>
    <property type="evidence" value="ECO:0007669"/>
    <property type="project" value="UniProtKB-KW"/>
</dbReference>
<feature type="transmembrane region" description="Helical" evidence="14">
    <location>
        <begin position="353"/>
        <end position="371"/>
    </location>
</feature>
<dbReference type="SUPFAM" id="SSF55874">
    <property type="entry name" value="ATPase domain of HSP90 chaperone/DNA topoisomerase II/histidine kinase"/>
    <property type="match status" value="1"/>
</dbReference>
<dbReference type="PROSITE" id="PS50109">
    <property type="entry name" value="HIS_KIN"/>
    <property type="match status" value="1"/>
</dbReference>
<dbReference type="SUPFAM" id="SSF47384">
    <property type="entry name" value="Homodimeric domain of signal transducing histidine kinase"/>
    <property type="match status" value="1"/>
</dbReference>
<dbReference type="CDD" id="cd00082">
    <property type="entry name" value="HisKA"/>
    <property type="match status" value="1"/>
</dbReference>
<dbReference type="Gene3D" id="1.10.287.130">
    <property type="match status" value="1"/>
</dbReference>
<evidence type="ECO:0000259" key="15">
    <source>
        <dbReference type="PROSITE" id="PS50109"/>
    </source>
</evidence>
<dbReference type="Proteomes" id="UP000789833">
    <property type="component" value="Unassembled WGS sequence"/>
</dbReference>
<keyword evidence="11 14" id="KW-1133">Transmembrane helix</keyword>
<evidence type="ECO:0000256" key="7">
    <source>
        <dbReference type="ARBA" id="ARBA00022692"/>
    </source>
</evidence>
<protein>
    <recommendedName>
        <fullName evidence="3">histidine kinase</fullName>
        <ecNumber evidence="3">2.7.13.3</ecNumber>
    </recommendedName>
</protein>
<feature type="transmembrane region" description="Helical" evidence="14">
    <location>
        <begin position="9"/>
        <end position="30"/>
    </location>
</feature>
<evidence type="ECO:0000256" key="2">
    <source>
        <dbReference type="ARBA" id="ARBA00004651"/>
    </source>
</evidence>
<comment type="catalytic activity">
    <reaction evidence="1">
        <text>ATP + protein L-histidine = ADP + protein N-phospho-L-histidine.</text>
        <dbReference type="EC" id="2.7.13.3"/>
    </reaction>
</comment>
<evidence type="ECO:0000256" key="5">
    <source>
        <dbReference type="ARBA" id="ARBA00022553"/>
    </source>
</evidence>
<dbReference type="InterPro" id="IPR036890">
    <property type="entry name" value="HATPase_C_sf"/>
</dbReference>
<feature type="transmembrane region" description="Helical" evidence="14">
    <location>
        <begin position="446"/>
        <end position="465"/>
    </location>
</feature>
<evidence type="ECO:0000256" key="6">
    <source>
        <dbReference type="ARBA" id="ARBA00022679"/>
    </source>
</evidence>
<dbReference type="InterPro" id="IPR003594">
    <property type="entry name" value="HATPase_dom"/>
</dbReference>
<evidence type="ECO:0000313" key="16">
    <source>
        <dbReference type="EMBL" id="CAG9621478.1"/>
    </source>
</evidence>
<feature type="domain" description="Histidine kinase" evidence="15">
    <location>
        <begin position="532"/>
        <end position="746"/>
    </location>
</feature>
<dbReference type="InterPro" id="IPR050398">
    <property type="entry name" value="HssS/ArlS-like"/>
</dbReference>
<reference evidence="16 17" key="1">
    <citation type="submission" date="2021-10" db="EMBL/GenBank/DDBJ databases">
        <authorList>
            <person name="Criscuolo A."/>
        </authorList>
    </citation>
    <scope>NUCLEOTIDE SEQUENCE [LARGE SCALE GENOMIC DNA]</scope>
    <source>
        <strain evidence="17">CIP 111883</strain>
    </source>
</reference>
<gene>
    <name evidence="16" type="primary">sasA_10</name>
    <name evidence="16" type="ORF">BACCIP111883_02251</name>
</gene>
<evidence type="ECO:0000256" key="11">
    <source>
        <dbReference type="ARBA" id="ARBA00022989"/>
    </source>
</evidence>
<keyword evidence="7 14" id="KW-0812">Transmembrane</keyword>
<dbReference type="Pfam" id="PF00512">
    <property type="entry name" value="HisKA"/>
    <property type="match status" value="1"/>
</dbReference>
<evidence type="ECO:0000256" key="3">
    <source>
        <dbReference type="ARBA" id="ARBA00012438"/>
    </source>
</evidence>
<keyword evidence="13 14" id="KW-0472">Membrane</keyword>
<comment type="subcellular location">
    <subcellularLocation>
        <location evidence="2">Cell membrane</location>
        <topology evidence="2">Multi-pass membrane protein</topology>
    </subcellularLocation>
</comment>
<evidence type="ECO:0000256" key="8">
    <source>
        <dbReference type="ARBA" id="ARBA00022741"/>
    </source>
</evidence>